<keyword evidence="2" id="KW-1185">Reference proteome</keyword>
<sequence length="274" mass="29440">MSSHYATVTVSMLSVGEVRDALRAAGLRVDAHPGLPTVPDVEVWTVDGTVVVKVGVAPGERAGAAAIPGRIREALTAHGLTVESEEALKAGEAVPVSRAQVAEEAPVHDLVDFLTARYDEDELWAVEASRDGGEGPAQPGGVHWQWVEPGTDTPVEPDPARGPMLTDAEENNRFCLRSVEEFPTNIGTLLPQFAIDTDEVPAAAAGHIARHDPARVLREIDAKRRVLTEYAEVIHNEGASYEWAGGWANGLGRAAALLALPYTDHPDYREAWRL</sequence>
<name>A0A646KQ66_STRJU</name>
<gene>
    <name evidence="1" type="ORF">FF041_24035</name>
</gene>
<dbReference type="Proteomes" id="UP000419138">
    <property type="component" value="Unassembled WGS sequence"/>
</dbReference>
<dbReference type="Pfam" id="PF19730">
    <property type="entry name" value="DUF6221"/>
    <property type="match status" value="1"/>
</dbReference>
<proteinExistence type="predicted"/>
<accession>A0A646KQ66</accession>
<dbReference type="EMBL" id="VCLA01000164">
    <property type="protein sequence ID" value="MQT03146.1"/>
    <property type="molecule type" value="Genomic_DNA"/>
</dbReference>
<organism evidence="1 2">
    <name type="scientific">Streptomyces jumonjinensis</name>
    <dbReference type="NCBI Taxonomy" id="1945"/>
    <lineage>
        <taxon>Bacteria</taxon>
        <taxon>Bacillati</taxon>
        <taxon>Actinomycetota</taxon>
        <taxon>Actinomycetes</taxon>
        <taxon>Kitasatosporales</taxon>
        <taxon>Streptomycetaceae</taxon>
        <taxon>Streptomyces</taxon>
    </lineage>
</organism>
<evidence type="ECO:0000313" key="2">
    <source>
        <dbReference type="Proteomes" id="UP000419138"/>
    </source>
</evidence>
<dbReference type="OrthoDB" id="4290974at2"/>
<dbReference type="AlphaFoldDB" id="A0A646KQ66"/>
<dbReference type="InterPro" id="IPR046193">
    <property type="entry name" value="DUF6221"/>
</dbReference>
<dbReference type="RefSeq" id="WP_153524705.1">
    <property type="nucleotide sequence ID" value="NZ_JBEPDZ010000017.1"/>
</dbReference>
<reference evidence="1 2" key="1">
    <citation type="submission" date="2019-05" db="EMBL/GenBank/DDBJ databases">
        <title>Comparative genomics and metabolomics analyses of clavulanic acid producing Streptomyces species provides insight into specialized metabolism and evolution of beta-lactam biosynthetic gene clusters.</title>
        <authorList>
            <person name="Moore M.A."/>
            <person name="Cruz-Morales P."/>
            <person name="Barona Gomez F."/>
            <person name="Kapil T."/>
        </authorList>
    </citation>
    <scope>NUCLEOTIDE SEQUENCE [LARGE SCALE GENOMIC DNA]</scope>
    <source>
        <strain evidence="1 2">NRRL 5741</strain>
    </source>
</reference>
<evidence type="ECO:0000313" key="1">
    <source>
        <dbReference type="EMBL" id="MQT03146.1"/>
    </source>
</evidence>
<protein>
    <submittedName>
        <fullName evidence="1">Uncharacterized protein</fullName>
    </submittedName>
</protein>
<comment type="caution">
    <text evidence="1">The sequence shown here is derived from an EMBL/GenBank/DDBJ whole genome shotgun (WGS) entry which is preliminary data.</text>
</comment>